<keyword evidence="2" id="KW-1185">Reference proteome</keyword>
<evidence type="ECO:0000313" key="1">
    <source>
        <dbReference type="EMBL" id="GAA3630877.1"/>
    </source>
</evidence>
<evidence type="ECO:0008006" key="3">
    <source>
        <dbReference type="Google" id="ProtNLM"/>
    </source>
</evidence>
<sequence length="173" mass="19458">MTLDRGRRGSCVSLIDLARARERFLQDHPTARGRSATSSRLIATELGSRRRGRELTTLAKMSRIFTTSVASVYPHYVTKVERKGRSQAELDEVICWLTGFDENELETHLAEGTTFEDFFAAATLNPNASSITGVVCGIRVENIEDPLMQKIRYLDKLVDELAKGKSMEKVLRH</sequence>
<dbReference type="Pfam" id="PF09966">
    <property type="entry name" value="DUF2200"/>
    <property type="match status" value="1"/>
</dbReference>
<dbReference type="Proteomes" id="UP001501490">
    <property type="component" value="Unassembled WGS sequence"/>
</dbReference>
<dbReference type="InterPro" id="IPR023204">
    <property type="entry name" value="SP1917_dom_sf"/>
</dbReference>
<accession>A0ABP7AF04</accession>
<evidence type="ECO:0000313" key="2">
    <source>
        <dbReference type="Proteomes" id="UP001501490"/>
    </source>
</evidence>
<gene>
    <name evidence="1" type="ORF">GCM10022236_36740</name>
</gene>
<proteinExistence type="predicted"/>
<protein>
    <recommendedName>
        <fullName evidence="3">DUF2200 domain-containing protein</fullName>
    </recommendedName>
</protein>
<comment type="caution">
    <text evidence="1">The sequence shown here is derived from an EMBL/GenBank/DDBJ whole genome shotgun (WGS) entry which is preliminary data.</text>
</comment>
<dbReference type="InterPro" id="IPR014580">
    <property type="entry name" value="UCP033199"/>
</dbReference>
<reference evidence="2" key="1">
    <citation type="journal article" date="2019" name="Int. J. Syst. Evol. Microbiol.">
        <title>The Global Catalogue of Microorganisms (GCM) 10K type strain sequencing project: providing services to taxonomists for standard genome sequencing and annotation.</title>
        <authorList>
            <consortium name="The Broad Institute Genomics Platform"/>
            <consortium name="The Broad Institute Genome Sequencing Center for Infectious Disease"/>
            <person name="Wu L."/>
            <person name="Ma J."/>
        </authorList>
    </citation>
    <scope>NUCLEOTIDE SEQUENCE [LARGE SCALE GENOMIC DNA]</scope>
    <source>
        <strain evidence="2">JCM 16929</strain>
    </source>
</reference>
<name>A0ABP7AF04_9ACTN</name>
<organism evidence="1 2">
    <name type="scientific">Microlunatus ginsengisoli</name>
    <dbReference type="NCBI Taxonomy" id="363863"/>
    <lineage>
        <taxon>Bacteria</taxon>
        <taxon>Bacillati</taxon>
        <taxon>Actinomycetota</taxon>
        <taxon>Actinomycetes</taxon>
        <taxon>Propionibacteriales</taxon>
        <taxon>Propionibacteriaceae</taxon>
        <taxon>Microlunatus</taxon>
    </lineage>
</organism>
<dbReference type="Gene3D" id="1.10.8.290">
    <property type="entry name" value="uncharacterized protein sp1917 domain"/>
    <property type="match status" value="1"/>
</dbReference>
<dbReference type="EMBL" id="BAABAB010000027">
    <property type="protein sequence ID" value="GAA3630877.1"/>
    <property type="molecule type" value="Genomic_DNA"/>
</dbReference>